<dbReference type="Gene3D" id="2.60.40.10">
    <property type="entry name" value="Immunoglobulins"/>
    <property type="match status" value="1"/>
</dbReference>
<proteinExistence type="predicted"/>
<dbReference type="PANTHER" id="PTHR36194:SF1">
    <property type="entry name" value="S-LAYER-LIKE PROTEIN"/>
    <property type="match status" value="1"/>
</dbReference>
<name>A0A2C9CBK5_KUEST</name>
<dbReference type="Gene3D" id="2.60.120.380">
    <property type="match status" value="1"/>
</dbReference>
<protein>
    <recommendedName>
        <fullName evidence="2">Fibronectin type-III domain-containing protein</fullName>
    </recommendedName>
</protein>
<gene>
    <name evidence="3" type="ORF">KSMBR1_0434</name>
</gene>
<keyword evidence="4" id="KW-1185">Reference proteome</keyword>
<sequence length="454" mass="48577">MVTATDNAGNTATDSITVTYSEPQPTPSPIPIINPPTVETDSATNVSTGSATLNGTVNANNSSTIVWFEYGTTNGVYSFLSSTQSVNGTADTSISISISGLSEGTMYYYRIAGQNSAGTSYGDEKNFTTESSCIDDFEPNDDFDVAYGPLESGKSYEGKLCSSSDRDYFKFELKNPDVQLMLTVPTDNDYDLYLYDSSKSEISNSANPKGTETISHNDLEAGMYYIQVSGYSGSYNTEDVYVLVGTWTAATSTTPVPTPAELGTIFGSVVDTDGKPVANATVFTDKGGYSAKNGSNGIYQLNDVAEGSYLLTALAEGYGSVSQTVTVKAGETTQADFTLLRAITPPTPVPSLSPSFSPVPSTTPTPSTLTGKIFGYVMDEIDNPVKKAKVRCKGKNTKVKANATTTKQGYFEFNNLSADSYKITAKKKGFNKSKYNVNLEEGEEKEIEIVLEEK</sequence>
<dbReference type="InterPro" id="IPR013783">
    <property type="entry name" value="Ig-like_fold"/>
</dbReference>
<evidence type="ECO:0000313" key="3">
    <source>
        <dbReference type="EMBL" id="SOH02948.1"/>
    </source>
</evidence>
<dbReference type="SUPFAM" id="SSF49265">
    <property type="entry name" value="Fibronectin type III"/>
    <property type="match status" value="1"/>
</dbReference>
<evidence type="ECO:0000256" key="1">
    <source>
        <dbReference type="SAM" id="MobiDB-lite"/>
    </source>
</evidence>
<dbReference type="PANTHER" id="PTHR36194">
    <property type="entry name" value="S-LAYER-LIKE PROTEIN"/>
    <property type="match status" value="1"/>
</dbReference>
<dbReference type="Proteomes" id="UP000221734">
    <property type="component" value="Chromosome Kuenenia_stuttgartiensis_MBR1"/>
</dbReference>
<dbReference type="InterPro" id="IPR007280">
    <property type="entry name" value="Peptidase_C_arc/bac"/>
</dbReference>
<dbReference type="InterPro" id="IPR008969">
    <property type="entry name" value="CarboxyPept-like_regulatory"/>
</dbReference>
<organism evidence="3 4">
    <name type="scientific">Kuenenia stuttgartiensis</name>
    <dbReference type="NCBI Taxonomy" id="174633"/>
    <lineage>
        <taxon>Bacteria</taxon>
        <taxon>Pseudomonadati</taxon>
        <taxon>Planctomycetota</taxon>
        <taxon>Candidatus Brocadiia</taxon>
        <taxon>Candidatus Brocadiales</taxon>
        <taxon>Candidatus Brocadiaceae</taxon>
        <taxon>Candidatus Kuenenia</taxon>
    </lineage>
</organism>
<evidence type="ECO:0000259" key="2">
    <source>
        <dbReference type="PROSITE" id="PS50853"/>
    </source>
</evidence>
<dbReference type="GO" id="GO:0030246">
    <property type="term" value="F:carbohydrate binding"/>
    <property type="evidence" value="ECO:0007669"/>
    <property type="project" value="InterPro"/>
</dbReference>
<dbReference type="InterPro" id="IPR036116">
    <property type="entry name" value="FN3_sf"/>
</dbReference>
<dbReference type="PROSITE" id="PS50853">
    <property type="entry name" value="FN3"/>
    <property type="match status" value="1"/>
</dbReference>
<feature type="region of interest" description="Disordered" evidence="1">
    <location>
        <begin position="1"/>
        <end position="31"/>
    </location>
</feature>
<dbReference type="RefSeq" id="WP_099323853.1">
    <property type="nucleotide sequence ID" value="NZ_OCTL01000004.1"/>
</dbReference>
<dbReference type="InterPro" id="IPR003961">
    <property type="entry name" value="FN3_dom"/>
</dbReference>
<dbReference type="Pfam" id="PF13620">
    <property type="entry name" value="CarboxypepD_reg"/>
    <property type="match status" value="2"/>
</dbReference>
<dbReference type="Gene3D" id="2.60.40.1120">
    <property type="entry name" value="Carboxypeptidase-like, regulatory domain"/>
    <property type="match status" value="2"/>
</dbReference>
<feature type="compositionally biased region" description="Low complexity" evidence="1">
    <location>
        <begin position="1"/>
        <end position="14"/>
    </location>
</feature>
<dbReference type="SUPFAM" id="SSF49464">
    <property type="entry name" value="Carboxypeptidase regulatory domain-like"/>
    <property type="match status" value="1"/>
</dbReference>
<dbReference type="KEGG" id="kst:KSMBR1_0434"/>
<dbReference type="Pfam" id="PF04151">
    <property type="entry name" value="PPC"/>
    <property type="match status" value="1"/>
</dbReference>
<evidence type="ECO:0000313" key="4">
    <source>
        <dbReference type="Proteomes" id="UP000221734"/>
    </source>
</evidence>
<dbReference type="AlphaFoldDB" id="A0A2C9CBK5"/>
<dbReference type="InterPro" id="IPR013784">
    <property type="entry name" value="Carb-bd-like_fold"/>
</dbReference>
<dbReference type="EMBL" id="LT934425">
    <property type="protein sequence ID" value="SOH02948.1"/>
    <property type="molecule type" value="Genomic_DNA"/>
</dbReference>
<dbReference type="SUPFAM" id="SSF89260">
    <property type="entry name" value="Collagen-binding domain"/>
    <property type="match status" value="1"/>
</dbReference>
<reference evidence="4" key="1">
    <citation type="submission" date="2017-10" db="EMBL/GenBank/DDBJ databases">
        <authorList>
            <person name="Frank J."/>
        </authorList>
    </citation>
    <scope>NUCLEOTIDE SEQUENCE [LARGE SCALE GENOMIC DNA]</scope>
</reference>
<dbReference type="SUPFAM" id="SSF49452">
    <property type="entry name" value="Starch-binding domain-like"/>
    <property type="match status" value="1"/>
</dbReference>
<accession>A0A2C9CBK5</accession>
<feature type="domain" description="Fibronectin type-III" evidence="2">
    <location>
        <begin position="35"/>
        <end position="132"/>
    </location>
</feature>